<keyword evidence="4" id="KW-1185">Reference proteome</keyword>
<evidence type="ECO:0000256" key="1">
    <source>
        <dbReference type="SAM" id="MobiDB-lite"/>
    </source>
</evidence>
<dbReference type="InterPro" id="IPR007436">
    <property type="entry name" value="DUF485"/>
</dbReference>
<protein>
    <submittedName>
        <fullName evidence="3">DUF485 domain-containing protein</fullName>
    </submittedName>
</protein>
<dbReference type="Pfam" id="PF04341">
    <property type="entry name" value="DUF485"/>
    <property type="match status" value="1"/>
</dbReference>
<keyword evidence="2" id="KW-1133">Transmembrane helix</keyword>
<accession>A0ABY7KP72</accession>
<feature type="transmembrane region" description="Helical" evidence="2">
    <location>
        <begin position="82"/>
        <end position="102"/>
    </location>
</feature>
<dbReference type="RefSeq" id="WP_269663825.1">
    <property type="nucleotide sequence ID" value="NZ_CP114413.1"/>
</dbReference>
<feature type="transmembrane region" description="Helical" evidence="2">
    <location>
        <begin position="49"/>
        <end position="70"/>
    </location>
</feature>
<proteinExistence type="predicted"/>
<reference evidence="3" key="1">
    <citation type="submission" date="2022-12" db="EMBL/GenBank/DDBJ databases">
        <authorList>
            <person name="Ruckert C."/>
            <person name="Busche T."/>
            <person name="Kalinowski J."/>
            <person name="Wittmann C."/>
        </authorList>
    </citation>
    <scope>NUCLEOTIDE SEQUENCE</scope>
    <source>
        <strain evidence="3">DSM 40467</strain>
    </source>
</reference>
<feature type="region of interest" description="Disordered" evidence="1">
    <location>
        <begin position="1"/>
        <end position="32"/>
    </location>
</feature>
<gene>
    <name evidence="3" type="ORF">STRCI_007905</name>
</gene>
<name>A0ABY7KP72_9ACTN</name>
<keyword evidence="2" id="KW-0472">Membrane</keyword>
<evidence type="ECO:0000313" key="3">
    <source>
        <dbReference type="EMBL" id="WAZ26341.1"/>
    </source>
</evidence>
<dbReference type="EMBL" id="CP114413">
    <property type="protein sequence ID" value="WAZ26341.1"/>
    <property type="molecule type" value="Genomic_DNA"/>
</dbReference>
<evidence type="ECO:0000256" key="2">
    <source>
        <dbReference type="SAM" id="Phobius"/>
    </source>
</evidence>
<sequence>MSYDAFQPRSASARDDLAAPRPTTPPPPSFAQIQAGPAIATLRGARRPAVAVLGAVLGLYLLNPLLAVGAPGLVAVRLFGSVNVGMALSLLLGALSLTVTYWHGRRARRFDPLAAQVRATFEREEER</sequence>
<dbReference type="Proteomes" id="UP001164439">
    <property type="component" value="Chromosome"/>
</dbReference>
<organism evidence="3 4">
    <name type="scientific">Streptomyces cinnabarinus</name>
    <dbReference type="NCBI Taxonomy" id="67287"/>
    <lineage>
        <taxon>Bacteria</taxon>
        <taxon>Bacillati</taxon>
        <taxon>Actinomycetota</taxon>
        <taxon>Actinomycetes</taxon>
        <taxon>Kitasatosporales</taxon>
        <taxon>Streptomycetaceae</taxon>
        <taxon>Streptomyces</taxon>
    </lineage>
</organism>
<evidence type="ECO:0000313" key="4">
    <source>
        <dbReference type="Proteomes" id="UP001164439"/>
    </source>
</evidence>
<keyword evidence="2" id="KW-0812">Transmembrane</keyword>